<dbReference type="Gene3D" id="3.40.980.10">
    <property type="entry name" value="MoaB/Mog-like domain"/>
    <property type="match status" value="1"/>
</dbReference>
<keyword evidence="1" id="KW-0460">Magnesium</keyword>
<dbReference type="PANTHER" id="PTHR10192:SF5">
    <property type="entry name" value="GEPHYRIN"/>
    <property type="match status" value="1"/>
</dbReference>
<dbReference type="InterPro" id="IPR038987">
    <property type="entry name" value="MoeA-like"/>
</dbReference>
<dbReference type="Pfam" id="PF00994">
    <property type="entry name" value="MoCF_biosynth"/>
    <property type="match status" value="1"/>
</dbReference>
<comment type="cofactor">
    <cofactor evidence="1">
        <name>Mg(2+)</name>
        <dbReference type="ChEBI" id="CHEBI:18420"/>
    </cofactor>
</comment>
<dbReference type="InterPro" id="IPR036135">
    <property type="entry name" value="MoeA_linker/N_sf"/>
</dbReference>
<dbReference type="InterPro" id="IPR036688">
    <property type="entry name" value="MoeA_C_domain_IV_sf"/>
</dbReference>
<dbReference type="Gene3D" id="2.40.340.10">
    <property type="entry name" value="MoeA, C-terminal, domain IV"/>
    <property type="match status" value="1"/>
</dbReference>
<feature type="region of interest" description="Disordered" evidence="2">
    <location>
        <begin position="489"/>
        <end position="515"/>
    </location>
</feature>
<comment type="pathway">
    <text evidence="1">Cofactor biosynthesis; molybdopterin biosynthesis.</text>
</comment>
<reference evidence="4 5" key="1">
    <citation type="submission" date="2016-11" db="EMBL/GenBank/DDBJ databases">
        <authorList>
            <person name="Jaros S."/>
            <person name="Januszkiewicz K."/>
            <person name="Wedrychowicz H."/>
        </authorList>
    </citation>
    <scope>NUCLEOTIDE SEQUENCE [LARGE SCALE GENOMIC DNA]</scope>
    <source>
        <strain evidence="4 5">DSM 43832</strain>
    </source>
</reference>
<keyword evidence="1" id="KW-0500">Molybdenum</keyword>
<protein>
    <recommendedName>
        <fullName evidence="1">Molybdopterin molybdenumtransferase</fullName>
        <ecNumber evidence="1">2.10.1.1</ecNumber>
    </recommendedName>
</protein>
<feature type="domain" description="MoaB/Mog" evidence="3">
    <location>
        <begin position="116"/>
        <end position="267"/>
    </location>
</feature>
<keyword evidence="1" id="KW-0808">Transferase</keyword>
<dbReference type="SUPFAM" id="SSF53218">
    <property type="entry name" value="Molybdenum cofactor biosynthesis proteins"/>
    <property type="match status" value="1"/>
</dbReference>
<dbReference type="GO" id="GO:0046872">
    <property type="term" value="F:metal ion binding"/>
    <property type="evidence" value="ECO:0007669"/>
    <property type="project" value="UniProtKB-UniRule"/>
</dbReference>
<evidence type="ECO:0000313" key="4">
    <source>
        <dbReference type="EMBL" id="SHK15059.1"/>
    </source>
</evidence>
<dbReference type="Gene3D" id="3.90.105.10">
    <property type="entry name" value="Molybdopterin biosynthesis moea protein, domain 2"/>
    <property type="match status" value="1"/>
</dbReference>
<evidence type="ECO:0000256" key="2">
    <source>
        <dbReference type="SAM" id="MobiDB-lite"/>
    </source>
</evidence>
<dbReference type="SUPFAM" id="SSF63882">
    <property type="entry name" value="MoeA N-terminal region -like"/>
    <property type="match status" value="1"/>
</dbReference>
<dbReference type="GO" id="GO:0006777">
    <property type="term" value="P:Mo-molybdopterin cofactor biosynthetic process"/>
    <property type="evidence" value="ECO:0007669"/>
    <property type="project" value="UniProtKB-UniRule"/>
</dbReference>
<comment type="similarity">
    <text evidence="1">Belongs to the MoeA family.</text>
</comment>
<keyword evidence="5" id="KW-1185">Reference proteome</keyword>
<dbReference type="AlphaFoldDB" id="A0A1M6Q488"/>
<dbReference type="InterPro" id="IPR001453">
    <property type="entry name" value="MoaB/Mog_dom"/>
</dbReference>
<dbReference type="GO" id="GO:0005829">
    <property type="term" value="C:cytosol"/>
    <property type="evidence" value="ECO:0007669"/>
    <property type="project" value="TreeGrafter"/>
</dbReference>
<dbReference type="SMART" id="SM00852">
    <property type="entry name" value="MoCF_biosynth"/>
    <property type="match status" value="1"/>
</dbReference>
<dbReference type="Pfam" id="PF03454">
    <property type="entry name" value="MoeA_C"/>
    <property type="match status" value="1"/>
</dbReference>
<dbReference type="InterPro" id="IPR036425">
    <property type="entry name" value="MoaB/Mog-like_dom_sf"/>
</dbReference>
<dbReference type="PANTHER" id="PTHR10192">
    <property type="entry name" value="MOLYBDOPTERIN BIOSYNTHESIS PROTEIN"/>
    <property type="match status" value="1"/>
</dbReference>
<comment type="catalytic activity">
    <reaction evidence="1">
        <text>adenylyl-molybdopterin + molybdate = Mo-molybdopterin + AMP + H(+)</text>
        <dbReference type="Rhea" id="RHEA:35047"/>
        <dbReference type="ChEBI" id="CHEBI:15378"/>
        <dbReference type="ChEBI" id="CHEBI:36264"/>
        <dbReference type="ChEBI" id="CHEBI:62727"/>
        <dbReference type="ChEBI" id="CHEBI:71302"/>
        <dbReference type="ChEBI" id="CHEBI:456215"/>
    </reaction>
</comment>
<evidence type="ECO:0000313" key="5">
    <source>
        <dbReference type="Proteomes" id="UP000184363"/>
    </source>
</evidence>
<dbReference type="SUPFAM" id="SSF63867">
    <property type="entry name" value="MoeA C-terminal domain-like"/>
    <property type="match status" value="1"/>
</dbReference>
<dbReference type="EMBL" id="FRAP01000003">
    <property type="protein sequence ID" value="SHK15059.1"/>
    <property type="molecule type" value="Genomic_DNA"/>
</dbReference>
<keyword evidence="1" id="KW-0501">Molybdenum cofactor biosynthesis</keyword>
<keyword evidence="1" id="KW-0479">Metal-binding</keyword>
<dbReference type="InterPro" id="IPR005111">
    <property type="entry name" value="MoeA_C_domain_IV"/>
</dbReference>
<proteinExistence type="inferred from homology"/>
<evidence type="ECO:0000256" key="1">
    <source>
        <dbReference type="RuleBase" id="RU365090"/>
    </source>
</evidence>
<evidence type="ECO:0000259" key="3">
    <source>
        <dbReference type="SMART" id="SM00852"/>
    </source>
</evidence>
<dbReference type="OrthoDB" id="3196725at2"/>
<gene>
    <name evidence="4" type="ORF">SAMN05443637_10385</name>
</gene>
<dbReference type="EC" id="2.10.1.1" evidence="1"/>
<organism evidence="4 5">
    <name type="scientific">Pseudonocardia thermophila</name>
    <dbReference type="NCBI Taxonomy" id="1848"/>
    <lineage>
        <taxon>Bacteria</taxon>
        <taxon>Bacillati</taxon>
        <taxon>Actinomycetota</taxon>
        <taxon>Actinomycetes</taxon>
        <taxon>Pseudonocardiales</taxon>
        <taxon>Pseudonocardiaceae</taxon>
        <taxon>Pseudonocardia</taxon>
    </lineage>
</organism>
<dbReference type="UniPathway" id="UPA00344"/>
<name>A0A1M6Q488_PSETH</name>
<accession>A0A1M6Q488</accession>
<dbReference type="STRING" id="1848.SAMN05443637_10385"/>
<dbReference type="Proteomes" id="UP000184363">
    <property type="component" value="Unassembled WGS sequence"/>
</dbReference>
<dbReference type="GO" id="GO:0061599">
    <property type="term" value="F:molybdopterin molybdotransferase activity"/>
    <property type="evidence" value="ECO:0007669"/>
    <property type="project" value="UniProtKB-UniRule"/>
</dbReference>
<dbReference type="RefSeq" id="WP_073455643.1">
    <property type="nucleotide sequence ID" value="NZ_CALGVN010000033.1"/>
</dbReference>
<comment type="function">
    <text evidence="1">Catalyzes the insertion of molybdate into adenylated molybdopterin with the concomitant release of AMP.</text>
</comment>
<sequence>MTDAADAVRADPVAEAFRSWLRGCARAGWAPDAVVETVGVRQAHGRVTAGPVVARWPVPVHDETAYDETMPSPIGDDVRTGSAVLPGGHRIRPVDVAALAAAGHVSITVRRRPRVAIVPTGDEVRPFGGTPRPSEVLDTNSLMLEGLLAEAGCEPWPLPVVPDRPDALAAALSDAAPTADLVLVVAGSRTARDAHLRAVIAQLGQVAVHRVAMRPGRPVVLGVLGGGAPEHDPVRPAMPPVPVVGVPGYPASVERVFRGFVAPLLHRILGVPPPARHPVPARLAAPVRSTATLDEHVRVRVATVTDPGTAAPHLLAVPLPRGAGALTALIRAEALLHVPVGVDRLAAGAAVQLLTVPGAAFATSTTVLAGPSSPAVDALVDAHRADTADCVLHRTELGEDEALSALAAGLCHAAVAALPLGAAYPDAAQRLADRLGAITALEVARSDRVDVLVVPAAAFDSAPVVRLRCTLSSMAFRRRLRDLRGYSGRTSGRETWHAPGTALEPANGGPRCATR</sequence>